<evidence type="ECO:0000313" key="5">
    <source>
        <dbReference type="Proteomes" id="UP000250443"/>
    </source>
</evidence>
<proteinExistence type="inferred from homology"/>
<gene>
    <name evidence="3" type="ORF">IRZ65_15015</name>
    <name evidence="4" type="ORF">NCTC11842_03740</name>
</gene>
<feature type="chain" id="PRO_5016116580" evidence="2">
    <location>
        <begin position="23"/>
        <end position="265"/>
    </location>
</feature>
<dbReference type="EMBL" id="UAUF01000014">
    <property type="protein sequence ID" value="SPZ11495.1"/>
    <property type="molecule type" value="Genomic_DNA"/>
</dbReference>
<evidence type="ECO:0000313" key="4">
    <source>
        <dbReference type="EMBL" id="SPZ11495.1"/>
    </source>
</evidence>
<dbReference type="AlphaFoldDB" id="A0A2X2DH10"/>
<comment type="similarity">
    <text evidence="1">Belongs to the nucleoside-specific channel-forming outer membrane porin (Tsx) (TC 1.B.10) family.</text>
</comment>
<dbReference type="Gene3D" id="2.40.230.20">
    <property type="entry name" value="Nucleoside-specific channel-forming protein, Tsx-like"/>
    <property type="match status" value="1"/>
</dbReference>
<dbReference type="InterPro" id="IPR018013">
    <property type="entry name" value="Channel_Tsx-like"/>
</dbReference>
<reference evidence="4 5" key="1">
    <citation type="submission" date="2018-06" db="EMBL/GenBank/DDBJ databases">
        <authorList>
            <consortium name="Pathogen Informatics"/>
            <person name="Doyle S."/>
        </authorList>
    </citation>
    <scope>NUCLEOTIDE SEQUENCE [LARGE SCALE GENOMIC DNA]</scope>
    <source>
        <strain evidence="4 5">NCTC11842</strain>
    </source>
</reference>
<name>A0A2X2DH10_PSELU</name>
<dbReference type="GO" id="GO:0009279">
    <property type="term" value="C:cell outer membrane"/>
    <property type="evidence" value="ECO:0007669"/>
    <property type="project" value="InterPro"/>
</dbReference>
<evidence type="ECO:0000313" key="6">
    <source>
        <dbReference type="Proteomes" id="UP000626180"/>
    </source>
</evidence>
<evidence type="ECO:0000256" key="2">
    <source>
        <dbReference type="SAM" id="SignalP"/>
    </source>
</evidence>
<dbReference type="EMBL" id="JADMCD010000007">
    <property type="protein sequence ID" value="MBF8641994.1"/>
    <property type="molecule type" value="Genomic_DNA"/>
</dbReference>
<reference evidence="3 6" key="2">
    <citation type="submission" date="2020-10" db="EMBL/GenBank/DDBJ databases">
        <title>Genome sequences of Pseudomonas isolates.</title>
        <authorList>
            <person name="Wessels L."/>
            <person name="Reich F."/>
            <person name="Hammerl J."/>
        </authorList>
    </citation>
    <scope>NUCLEOTIDE SEQUENCE [LARGE SCALE GENOMIC DNA]</scope>
    <source>
        <strain evidence="3 6">20-MO00624-0</strain>
    </source>
</reference>
<dbReference type="Proteomes" id="UP000626180">
    <property type="component" value="Unassembled WGS sequence"/>
</dbReference>
<dbReference type="Proteomes" id="UP000250443">
    <property type="component" value="Unassembled WGS sequence"/>
</dbReference>
<sequence>MSRALSSVVLASGLLLTGNAMADGMLHWQDNSLTYLYGQNYKVDPDTQQTITFEHASDWSWGDIWFFVDNSWYNGVGRANANGHHSYYGEFSPRFSLGKLTGTKLELGPITDVLLATTYEFGEGDVDSYLIGPGFDLKVPGFNFFTLNFYYRKPEGSRVRSGAWQVTPAWSITLPAGTSDILFDGYIDWVVNNRNDNKTPSRSYHANFHFNPQIKYDLGKAMGYEAKHMYVGVEYDYWSDKYGIKDSHAFRTDQNTFSVIAKYHF</sequence>
<evidence type="ECO:0000313" key="3">
    <source>
        <dbReference type="EMBL" id="MBF8641994.1"/>
    </source>
</evidence>
<dbReference type="SUPFAM" id="SSF111364">
    <property type="entry name" value="Tsx-like channel"/>
    <property type="match status" value="1"/>
</dbReference>
<organism evidence="4 5">
    <name type="scientific">Pseudomonas luteola</name>
    <dbReference type="NCBI Taxonomy" id="47886"/>
    <lineage>
        <taxon>Bacteria</taxon>
        <taxon>Pseudomonadati</taxon>
        <taxon>Pseudomonadota</taxon>
        <taxon>Gammaproteobacteria</taxon>
        <taxon>Pseudomonadales</taxon>
        <taxon>Pseudomonadaceae</taxon>
        <taxon>Pseudomonas</taxon>
    </lineage>
</organism>
<accession>A0A2X2DH10</accession>
<evidence type="ECO:0000256" key="1">
    <source>
        <dbReference type="ARBA" id="ARBA00008728"/>
    </source>
</evidence>
<keyword evidence="2" id="KW-0732">Signal</keyword>
<dbReference type="Pfam" id="PF03502">
    <property type="entry name" value="Channel_Tsx"/>
    <property type="match status" value="1"/>
</dbReference>
<keyword evidence="6" id="KW-1185">Reference proteome</keyword>
<dbReference type="RefSeq" id="WP_010795500.1">
    <property type="nucleotide sequence ID" value="NZ_FQYS01000005.1"/>
</dbReference>
<dbReference type="InterPro" id="IPR036777">
    <property type="entry name" value="Channel_Tsx-like_sf"/>
</dbReference>
<protein>
    <submittedName>
        <fullName evidence="4">Putative outer membrane protein</fullName>
    </submittedName>
</protein>
<feature type="signal peptide" evidence="2">
    <location>
        <begin position="1"/>
        <end position="22"/>
    </location>
</feature>